<evidence type="ECO:0000313" key="1">
    <source>
        <dbReference type="EMBL" id="KAG8172631.1"/>
    </source>
</evidence>
<dbReference type="EMBL" id="JAFNEN010002516">
    <property type="protein sequence ID" value="KAG8172631.1"/>
    <property type="molecule type" value="Genomic_DNA"/>
</dbReference>
<comment type="caution">
    <text evidence="1">The sequence shown here is derived from an EMBL/GenBank/DDBJ whole genome shotgun (WGS) entry which is preliminary data.</text>
</comment>
<protein>
    <submittedName>
        <fullName evidence="1">Uncharacterized protein</fullName>
    </submittedName>
</protein>
<proteinExistence type="predicted"/>
<sequence>MEVKRKRKRYNRFLRSDESIPRSSSYRRIHTKDTATNMPYCTADVEDCSTSSDDSFVNEDDVNLVIDEEWSSDENDDHDEDYPENPNINFKDGYKSLFPGSDVSVIEAYMSILSFSQRFSLSKSCFNDLLQLLEFLLPPSDLPGTAFTFFNKMTSVYDGTCEMHMYCHQCKSFVCKLSDCVKPDECPVCGQSFCATDCKIKGTIFSTCPLNNN</sequence>
<keyword evidence="2" id="KW-1185">Reference proteome</keyword>
<gene>
    <name evidence="1" type="ORF">JTE90_001699</name>
</gene>
<dbReference type="AlphaFoldDB" id="A0AAV6TM38"/>
<organism evidence="1 2">
    <name type="scientific">Oedothorax gibbosus</name>
    <dbReference type="NCBI Taxonomy" id="931172"/>
    <lineage>
        <taxon>Eukaryota</taxon>
        <taxon>Metazoa</taxon>
        <taxon>Ecdysozoa</taxon>
        <taxon>Arthropoda</taxon>
        <taxon>Chelicerata</taxon>
        <taxon>Arachnida</taxon>
        <taxon>Araneae</taxon>
        <taxon>Araneomorphae</taxon>
        <taxon>Entelegynae</taxon>
        <taxon>Araneoidea</taxon>
        <taxon>Linyphiidae</taxon>
        <taxon>Erigoninae</taxon>
        <taxon>Oedothorax</taxon>
    </lineage>
</organism>
<evidence type="ECO:0000313" key="2">
    <source>
        <dbReference type="Proteomes" id="UP000827092"/>
    </source>
</evidence>
<dbReference type="Proteomes" id="UP000827092">
    <property type="component" value="Unassembled WGS sequence"/>
</dbReference>
<accession>A0AAV6TM38</accession>
<name>A0AAV6TM38_9ARAC</name>
<reference evidence="1 2" key="1">
    <citation type="journal article" date="2022" name="Nat. Ecol. Evol.">
        <title>A masculinizing supergene underlies an exaggerated male reproductive morph in a spider.</title>
        <authorList>
            <person name="Hendrickx F."/>
            <person name="De Corte Z."/>
            <person name="Sonet G."/>
            <person name="Van Belleghem S.M."/>
            <person name="Kostlbacher S."/>
            <person name="Vangestel C."/>
        </authorList>
    </citation>
    <scope>NUCLEOTIDE SEQUENCE [LARGE SCALE GENOMIC DNA]</scope>
    <source>
        <strain evidence="1">W744_W776</strain>
    </source>
</reference>